<feature type="non-terminal residue" evidence="1">
    <location>
        <position position="107"/>
    </location>
</feature>
<accession>A0A8J9U416</accession>
<keyword evidence="2" id="KW-1185">Reference proteome</keyword>
<evidence type="ECO:0000313" key="1">
    <source>
        <dbReference type="EMBL" id="CAH0713029.1"/>
    </source>
</evidence>
<evidence type="ECO:0000313" key="2">
    <source>
        <dbReference type="Proteomes" id="UP000838878"/>
    </source>
</evidence>
<gene>
    <name evidence="1" type="ORF">BINO364_LOCUS229</name>
</gene>
<dbReference type="EMBL" id="OV170221">
    <property type="protein sequence ID" value="CAH0713029.1"/>
    <property type="molecule type" value="Genomic_DNA"/>
</dbReference>
<protein>
    <submittedName>
        <fullName evidence="1">Uncharacterized protein</fullName>
    </submittedName>
</protein>
<reference evidence="1" key="1">
    <citation type="submission" date="2021-12" db="EMBL/GenBank/DDBJ databases">
        <authorList>
            <person name="Martin H S."/>
        </authorList>
    </citation>
    <scope>NUCLEOTIDE SEQUENCE</scope>
</reference>
<organism evidence="1 2">
    <name type="scientific">Brenthis ino</name>
    <name type="common">lesser marbled fritillary</name>
    <dbReference type="NCBI Taxonomy" id="405034"/>
    <lineage>
        <taxon>Eukaryota</taxon>
        <taxon>Metazoa</taxon>
        <taxon>Ecdysozoa</taxon>
        <taxon>Arthropoda</taxon>
        <taxon>Hexapoda</taxon>
        <taxon>Insecta</taxon>
        <taxon>Pterygota</taxon>
        <taxon>Neoptera</taxon>
        <taxon>Endopterygota</taxon>
        <taxon>Lepidoptera</taxon>
        <taxon>Glossata</taxon>
        <taxon>Ditrysia</taxon>
        <taxon>Papilionoidea</taxon>
        <taxon>Nymphalidae</taxon>
        <taxon>Heliconiinae</taxon>
        <taxon>Argynnini</taxon>
        <taxon>Brenthis</taxon>
    </lineage>
</organism>
<dbReference type="Proteomes" id="UP000838878">
    <property type="component" value="Chromosome 1"/>
</dbReference>
<proteinExistence type="predicted"/>
<sequence>MLTTSLFEVILGHIGHKGKKRTWEVAPQWALYSDDRSDRWSAATGERIVKGKLKKLGSGNLAIAVVMKRAAGEGVCSGEIAVASKISIICCFIFILAARLTSSFVGG</sequence>
<dbReference type="AlphaFoldDB" id="A0A8J9U416"/>
<name>A0A8J9U416_9NEOP</name>